<comment type="caution">
    <text evidence="1">The sequence shown here is derived from an EMBL/GenBank/DDBJ whole genome shotgun (WGS) entry which is preliminary data.</text>
</comment>
<dbReference type="Proteomes" id="UP000192596">
    <property type="component" value="Unassembled WGS sequence"/>
</dbReference>
<dbReference type="PANTHER" id="PTHR34724:SF2">
    <property type="entry name" value="OS12G0596101 PROTEIN"/>
    <property type="match status" value="1"/>
</dbReference>
<protein>
    <submittedName>
        <fullName evidence="1">Uncharacterized protein</fullName>
    </submittedName>
</protein>
<dbReference type="AlphaFoldDB" id="A0A1V8TJH0"/>
<accession>A0A1V8TJH0</accession>
<proteinExistence type="predicted"/>
<dbReference type="OrthoDB" id="88410at2759"/>
<gene>
    <name evidence="1" type="ORF">B0A48_03257</name>
</gene>
<sequence length="101" mass="10547">MCHGVKCSTCSASFPPPEALATFLDYKLLTASLDKSTWVGCGQHVPGVLDSVAEAERCSCEPQIERSGKMYPPAGSILGGLWGMLGMGGGKKGAEKGKEEL</sequence>
<reference evidence="2" key="1">
    <citation type="submission" date="2017-03" db="EMBL/GenBank/DDBJ databases">
        <title>Genomes of endolithic fungi from Antarctica.</title>
        <authorList>
            <person name="Coleine C."/>
            <person name="Masonjones S."/>
            <person name="Stajich J.E."/>
        </authorList>
    </citation>
    <scope>NUCLEOTIDE SEQUENCE [LARGE SCALE GENOMIC DNA]</scope>
    <source>
        <strain evidence="2">CCFEE 5527</strain>
    </source>
</reference>
<evidence type="ECO:0000313" key="1">
    <source>
        <dbReference type="EMBL" id="OQO11530.1"/>
    </source>
</evidence>
<keyword evidence="2" id="KW-1185">Reference proteome</keyword>
<evidence type="ECO:0000313" key="2">
    <source>
        <dbReference type="Proteomes" id="UP000192596"/>
    </source>
</evidence>
<organism evidence="1 2">
    <name type="scientific">Cryoendolithus antarcticus</name>
    <dbReference type="NCBI Taxonomy" id="1507870"/>
    <lineage>
        <taxon>Eukaryota</taxon>
        <taxon>Fungi</taxon>
        <taxon>Dikarya</taxon>
        <taxon>Ascomycota</taxon>
        <taxon>Pezizomycotina</taxon>
        <taxon>Dothideomycetes</taxon>
        <taxon>Dothideomycetidae</taxon>
        <taxon>Cladosporiales</taxon>
        <taxon>Cladosporiaceae</taxon>
        <taxon>Cryoendolithus</taxon>
    </lineage>
</organism>
<name>A0A1V8TJH0_9PEZI</name>
<dbReference type="STRING" id="1507870.A0A1V8TJH0"/>
<dbReference type="PANTHER" id="PTHR34724">
    <property type="entry name" value="OS12G0596101 PROTEIN"/>
    <property type="match status" value="1"/>
</dbReference>
<dbReference type="EMBL" id="NAJO01000006">
    <property type="protein sequence ID" value="OQO11530.1"/>
    <property type="molecule type" value="Genomic_DNA"/>
</dbReference>
<dbReference type="InParanoid" id="A0A1V8TJH0"/>